<dbReference type="EMBL" id="BAAARJ010000002">
    <property type="protein sequence ID" value="GAA2596621.1"/>
    <property type="molecule type" value="Genomic_DNA"/>
</dbReference>
<feature type="region of interest" description="Disordered" evidence="3">
    <location>
        <begin position="1"/>
        <end position="23"/>
    </location>
</feature>
<evidence type="ECO:0000256" key="3">
    <source>
        <dbReference type="SAM" id="MobiDB-lite"/>
    </source>
</evidence>
<dbReference type="SUPFAM" id="SSF53686">
    <property type="entry name" value="Tryptophan synthase beta subunit-like PLP-dependent enzymes"/>
    <property type="match status" value="1"/>
</dbReference>
<feature type="compositionally biased region" description="Low complexity" evidence="3">
    <location>
        <begin position="13"/>
        <end position="23"/>
    </location>
</feature>
<evidence type="ECO:0000259" key="4">
    <source>
        <dbReference type="Pfam" id="PF00291"/>
    </source>
</evidence>
<sequence length="358" mass="37098">MANDSASTAGSPAETAATTENDGTAANAATAENAGTAETAAPVITLEDVRAAAARLEGVAHRTPVVRSRTLDGLVGSEVFLKCENFQRIGAFKFRGAYNSLAQLSPEQLARGVAAYSSGNHAQAVALAARELGTSAVIVMPEDTPAVKRAATEGYGARVITYDRYTQDRAAIGAKVAEEEGRALIPPYEHPPVMAGQGTTALELLEDVPDLDAMVVPLGGGGLMAGAATAATALRPGIRMIGVEPEDGDDTARSLAAGHRVRIEVPRGLADGQAAPTPGELTFSVNRRLMESVALVSDDEIRSAMRFAFERLKMLIEPSGATGLAALLAGRVENPPERVGVIISGGNIGLERFIEVMG</sequence>
<dbReference type="InterPro" id="IPR001926">
    <property type="entry name" value="TrpB-like_PALP"/>
</dbReference>
<dbReference type="CDD" id="cd01562">
    <property type="entry name" value="Thr-dehyd"/>
    <property type="match status" value="1"/>
</dbReference>
<reference evidence="6" key="1">
    <citation type="journal article" date="2019" name="Int. J. Syst. Evol. Microbiol.">
        <title>The Global Catalogue of Microorganisms (GCM) 10K type strain sequencing project: providing services to taxonomists for standard genome sequencing and annotation.</title>
        <authorList>
            <consortium name="The Broad Institute Genomics Platform"/>
            <consortium name="The Broad Institute Genome Sequencing Center for Infectious Disease"/>
            <person name="Wu L."/>
            <person name="Ma J."/>
        </authorList>
    </citation>
    <scope>NUCLEOTIDE SEQUENCE [LARGE SCALE GENOMIC DNA]</scope>
    <source>
        <strain evidence="6">JCM 16373</strain>
    </source>
</reference>
<dbReference type="PANTHER" id="PTHR43050:SF1">
    <property type="entry name" value="SERINE RACEMASE"/>
    <property type="match status" value="1"/>
</dbReference>
<evidence type="ECO:0000256" key="2">
    <source>
        <dbReference type="ARBA" id="ARBA00022898"/>
    </source>
</evidence>
<gene>
    <name evidence="5" type="ORF">GCM10009863_07510</name>
</gene>
<keyword evidence="6" id="KW-1185">Reference proteome</keyword>
<comment type="cofactor">
    <cofactor evidence="1">
        <name>pyridoxal 5'-phosphate</name>
        <dbReference type="ChEBI" id="CHEBI:597326"/>
    </cofactor>
</comment>
<dbReference type="Proteomes" id="UP001501447">
    <property type="component" value="Unassembled WGS sequence"/>
</dbReference>
<evidence type="ECO:0000313" key="5">
    <source>
        <dbReference type="EMBL" id="GAA2596621.1"/>
    </source>
</evidence>
<dbReference type="Pfam" id="PF00291">
    <property type="entry name" value="PALP"/>
    <property type="match status" value="1"/>
</dbReference>
<proteinExistence type="predicted"/>
<comment type="caution">
    <text evidence="5">The sequence shown here is derived from an EMBL/GenBank/DDBJ whole genome shotgun (WGS) entry which is preliminary data.</text>
</comment>
<dbReference type="PANTHER" id="PTHR43050">
    <property type="entry name" value="SERINE / THREONINE RACEMASE FAMILY MEMBER"/>
    <property type="match status" value="1"/>
</dbReference>
<keyword evidence="2" id="KW-0663">Pyridoxal phosphate</keyword>
<evidence type="ECO:0000256" key="1">
    <source>
        <dbReference type="ARBA" id="ARBA00001933"/>
    </source>
</evidence>
<protein>
    <submittedName>
        <fullName evidence="5">Pyridoxal-phosphate dependent enzyme</fullName>
    </submittedName>
</protein>
<feature type="compositionally biased region" description="Polar residues" evidence="3">
    <location>
        <begin position="1"/>
        <end position="10"/>
    </location>
</feature>
<accession>A0ABP6C0Y0</accession>
<feature type="domain" description="Tryptophan synthase beta chain-like PALP" evidence="4">
    <location>
        <begin position="61"/>
        <end position="345"/>
    </location>
</feature>
<dbReference type="RefSeq" id="WP_344562055.1">
    <property type="nucleotide sequence ID" value="NZ_BAAARJ010000002.1"/>
</dbReference>
<name>A0ABP6C0Y0_9ACTN</name>
<dbReference type="Gene3D" id="3.40.50.1100">
    <property type="match status" value="2"/>
</dbReference>
<dbReference type="InterPro" id="IPR036052">
    <property type="entry name" value="TrpB-like_PALP_sf"/>
</dbReference>
<organism evidence="5 6">
    <name type="scientific">Streptomyces axinellae</name>
    <dbReference type="NCBI Taxonomy" id="552788"/>
    <lineage>
        <taxon>Bacteria</taxon>
        <taxon>Bacillati</taxon>
        <taxon>Actinomycetota</taxon>
        <taxon>Actinomycetes</taxon>
        <taxon>Kitasatosporales</taxon>
        <taxon>Streptomycetaceae</taxon>
        <taxon>Streptomyces</taxon>
    </lineage>
</organism>
<evidence type="ECO:0000313" key="6">
    <source>
        <dbReference type="Proteomes" id="UP001501447"/>
    </source>
</evidence>